<keyword evidence="1" id="KW-0472">Membrane</keyword>
<evidence type="ECO:0000313" key="2">
    <source>
        <dbReference type="EMBL" id="MCF2949073.1"/>
    </source>
</evidence>
<feature type="transmembrane region" description="Helical" evidence="1">
    <location>
        <begin position="7"/>
        <end position="27"/>
    </location>
</feature>
<evidence type="ECO:0000256" key="1">
    <source>
        <dbReference type="SAM" id="Phobius"/>
    </source>
</evidence>
<keyword evidence="1" id="KW-0812">Transmembrane</keyword>
<reference evidence="2 3" key="1">
    <citation type="submission" date="2022-01" db="EMBL/GenBank/DDBJ databases">
        <title>Paraglaciecola sp. G1-23.</title>
        <authorList>
            <person name="Jin M.S."/>
            <person name="Han D.M."/>
            <person name="Kim H.M."/>
            <person name="Jeon C.O."/>
        </authorList>
    </citation>
    <scope>NUCLEOTIDE SEQUENCE [LARGE SCALE GENOMIC DNA]</scope>
    <source>
        <strain evidence="2 3">G1-23</strain>
    </source>
</reference>
<accession>A0ABS9DAM1</accession>
<gene>
    <name evidence="2" type="ORF">L0668_13205</name>
</gene>
<organism evidence="2 3">
    <name type="scientific">Paraglaciecola algarum</name>
    <dbReference type="NCBI Taxonomy" id="3050085"/>
    <lineage>
        <taxon>Bacteria</taxon>
        <taxon>Pseudomonadati</taxon>
        <taxon>Pseudomonadota</taxon>
        <taxon>Gammaproteobacteria</taxon>
        <taxon>Alteromonadales</taxon>
        <taxon>Alteromonadaceae</taxon>
        <taxon>Paraglaciecola</taxon>
    </lineage>
</organism>
<comment type="caution">
    <text evidence="2">The sequence shown here is derived from an EMBL/GenBank/DDBJ whole genome shotgun (WGS) entry which is preliminary data.</text>
</comment>
<keyword evidence="1" id="KW-1133">Transmembrane helix</keyword>
<evidence type="ECO:0008006" key="4">
    <source>
        <dbReference type="Google" id="ProtNLM"/>
    </source>
</evidence>
<keyword evidence="3" id="KW-1185">Reference proteome</keyword>
<name>A0ABS9DAM1_9ALTE</name>
<sequence>MYKLFKYLLLILFLVLASFVGLFILSIESEPQFSARSGQQVDQAESVKKLMKQLSDSVKNRETQQNITITESQLNSLVGFAQRAHKPLQGQVEITSQSALILASYALPQNPLGNYINIEILMLSGVGIQFEHVKVGPFLIPGNLALRTLVTIANWYTGSDIATQFVQQVENVTMYPQKMILAVRPLDQFLKDLNEVKQGVGGSSDEELRLRTAYYLKNLSDLDIGNKTRPQSLAKFMGPLFNWAKQRSTYETAAQENKAAILALAIYAGHHRFANFVGDVQPEVGKVALPRVKPMLKYRGDLNQHFLFSAAIKILSEQGLSIAIGEFKELMDRGKGGSGYSFVDLAADIAGVEFARAATDPTTAWFVQQKLANNYSEGLFFPQIKGLPEGLRKEKFTKQFGEVDSPKYVKMLDEIQRRIANLPIHSEHQ</sequence>
<dbReference type="Proteomes" id="UP001521137">
    <property type="component" value="Unassembled WGS sequence"/>
</dbReference>
<dbReference type="RefSeq" id="WP_235313129.1">
    <property type="nucleotide sequence ID" value="NZ_JAKGAS010000007.1"/>
</dbReference>
<dbReference type="EMBL" id="JAKGAS010000007">
    <property type="protein sequence ID" value="MCF2949073.1"/>
    <property type="molecule type" value="Genomic_DNA"/>
</dbReference>
<proteinExistence type="predicted"/>
<evidence type="ECO:0000313" key="3">
    <source>
        <dbReference type="Proteomes" id="UP001521137"/>
    </source>
</evidence>
<protein>
    <recommendedName>
        <fullName evidence="4">DUF1570 domain-containing protein</fullName>
    </recommendedName>
</protein>